<dbReference type="SMART" id="SM00460">
    <property type="entry name" value="TGc"/>
    <property type="match status" value="1"/>
</dbReference>
<dbReference type="AlphaFoldDB" id="A0A7W5H244"/>
<dbReference type="PANTHER" id="PTHR35532:SF5">
    <property type="entry name" value="CARBOHYDRATE-BINDING DOMAIN-CONTAINING PROTEIN"/>
    <property type="match status" value="1"/>
</dbReference>
<evidence type="ECO:0000313" key="3">
    <source>
        <dbReference type="Proteomes" id="UP000544222"/>
    </source>
</evidence>
<comment type="caution">
    <text evidence="2">The sequence shown here is derived from an EMBL/GenBank/DDBJ whole genome shotgun (WGS) entry which is preliminary data.</text>
</comment>
<dbReference type="Gene3D" id="2.60.40.1120">
    <property type="entry name" value="Carboxypeptidase-like, regulatory domain"/>
    <property type="match status" value="1"/>
</dbReference>
<dbReference type="EMBL" id="JACHYB010000001">
    <property type="protein sequence ID" value="MBB3187355.1"/>
    <property type="molecule type" value="Genomic_DNA"/>
</dbReference>
<dbReference type="Gene3D" id="3.10.620.30">
    <property type="match status" value="1"/>
</dbReference>
<organism evidence="2 3">
    <name type="scientific">Microbacter margulisiae</name>
    <dbReference type="NCBI Taxonomy" id="1350067"/>
    <lineage>
        <taxon>Bacteria</taxon>
        <taxon>Pseudomonadati</taxon>
        <taxon>Bacteroidota</taxon>
        <taxon>Bacteroidia</taxon>
        <taxon>Bacteroidales</taxon>
        <taxon>Porphyromonadaceae</taxon>
        <taxon>Microbacter</taxon>
    </lineage>
</organism>
<accession>A0A7W5H244</accession>
<feature type="domain" description="Transglutaminase-like" evidence="1">
    <location>
        <begin position="174"/>
        <end position="233"/>
    </location>
</feature>
<dbReference type="Pfam" id="PF01841">
    <property type="entry name" value="Transglut_core"/>
    <property type="match status" value="1"/>
</dbReference>
<evidence type="ECO:0000259" key="1">
    <source>
        <dbReference type="SMART" id="SM00460"/>
    </source>
</evidence>
<gene>
    <name evidence="2" type="ORF">FHX64_001518</name>
</gene>
<protein>
    <recommendedName>
        <fullName evidence="1">Transglutaminase-like domain-containing protein</fullName>
    </recommendedName>
</protein>
<name>A0A7W5H244_9PORP</name>
<evidence type="ECO:0000313" key="2">
    <source>
        <dbReference type="EMBL" id="MBB3187355.1"/>
    </source>
</evidence>
<dbReference type="InterPro" id="IPR002931">
    <property type="entry name" value="Transglutaminase-like"/>
</dbReference>
<dbReference type="Proteomes" id="UP000544222">
    <property type="component" value="Unassembled WGS sequence"/>
</dbReference>
<dbReference type="RefSeq" id="WP_183413123.1">
    <property type="nucleotide sequence ID" value="NZ_JACHYB010000001.1"/>
</dbReference>
<proteinExistence type="predicted"/>
<reference evidence="2 3" key="1">
    <citation type="submission" date="2020-08" db="EMBL/GenBank/DDBJ databases">
        <title>Genomic Encyclopedia of Type Strains, Phase IV (KMG-IV): sequencing the most valuable type-strain genomes for metagenomic binning, comparative biology and taxonomic classification.</title>
        <authorList>
            <person name="Goeker M."/>
        </authorList>
    </citation>
    <scope>NUCLEOTIDE SEQUENCE [LARGE SCALE GENOMIC DNA]</scope>
    <source>
        <strain evidence="2 3">DSM 27471</strain>
    </source>
</reference>
<keyword evidence="3" id="KW-1185">Reference proteome</keyword>
<dbReference type="InterPro" id="IPR038765">
    <property type="entry name" value="Papain-like_cys_pep_sf"/>
</dbReference>
<dbReference type="SUPFAM" id="SSF54001">
    <property type="entry name" value="Cysteine proteinases"/>
    <property type="match status" value="1"/>
</dbReference>
<sequence>MEKRLFWLLLVCSFQLSYGQIIFPPSLSLQIRQQISAQHQLTGDSAKMWTFLEYYPMSHMERQLMAYLYAFMPLNDLVTYSPSFFYANVKQTLQAKQDMPWGNRIPENIFLHYVLPVRVNNEPLDSFRLVMYPVLKQRVYGLDMEQAALEINHWCHEKVTYRCTDARTDSPMSLLLRACGRCGEESIFTVAALRTIGIPARQVFTPRWAHTDDNHAWVEVWINGKWHYMGGCEPEPCLDRAWFSEPVKRAMLVQTFTFGPDPEDSSAIRTTDRFSELNLTYRYAPVKKVIIHVTDSLGHPVDSARVEWRLYNYASFYPILKTYTDVNGNSTATLGKGDILVWVIKGKQFCFKEMDIRTMDTLRLILSPKIPVDTYDFDMVPPVSIHLCDTLSTIIKEQNDRRLRTEDSIRHVYMSTFKDDQWVTNFANRYFLSPDTVRDLLGCSEGNWPQISAYLAQNAFVSPAYVVALASQLSEKDLSDITSVVLTDHLLWATKPEYHDSSISNDDFIHYVLSPRISIEEITPWRSFLIRHFGDKMAQACRKDITPLIQWIRDSIRITRTANQISNMLIAPEKVFTYRIADMRSRDLFFVAACRSFGIPSRLNPQTHEPEFQHNDEWFDVDFNTGKASIPVWGKIKLLDCKNRISPQYDHNFTLGVLHDGHYHTLPYEGFQRIGDFPDPLPVDTGRYVLTTGVRLTDGSVLSSMQFFKVSKGDEVHLPVTLRQYPNDIHPLGKIDLGAVTVRPAGQASSCSLASLVAGKKEIAIVLFDPDQEPSRHVLQDLAMMADQFHGRKMMFVYVFSSSENIQTGTLSSFSLPTPNVIVIDQQRSLIEALSALFPQLLSNKLPIVVLCDGDGTLFFKSAGYCASVPNQLFNIQRQLRRVSLTKEDREACH</sequence>
<dbReference type="PANTHER" id="PTHR35532">
    <property type="entry name" value="SIMILAR TO POLYHYDROXYALKANOATE DEPOLYMERASE"/>
    <property type="match status" value="1"/>
</dbReference>